<reference evidence="11 12" key="1">
    <citation type="journal article" date="2015" name="Genome Biol. Evol.">
        <title>Phylogenomic analyses indicate that early fungi evolved digesting cell walls of algal ancestors of land plants.</title>
        <authorList>
            <person name="Chang Y."/>
            <person name="Wang S."/>
            <person name="Sekimoto S."/>
            <person name="Aerts A.L."/>
            <person name="Choi C."/>
            <person name="Clum A."/>
            <person name="LaButti K.M."/>
            <person name="Lindquist E.A."/>
            <person name="Yee Ngan C."/>
            <person name="Ohm R.A."/>
            <person name="Salamov A.A."/>
            <person name="Grigoriev I.V."/>
            <person name="Spatafora J.W."/>
            <person name="Berbee M.L."/>
        </authorList>
    </citation>
    <scope>NUCLEOTIDE SEQUENCE [LARGE SCALE GENOMIC DNA]</scope>
    <source>
        <strain evidence="11 12">JEL478</strain>
    </source>
</reference>
<comment type="catalytic activity">
    <reaction evidence="10">
        <text>an acyl-CoA + malonyl-CoA + H(+) = a 3-oxoacyl-CoA + CO2 + CoA</text>
        <dbReference type="Rhea" id="RHEA:50252"/>
        <dbReference type="ChEBI" id="CHEBI:15378"/>
        <dbReference type="ChEBI" id="CHEBI:16526"/>
        <dbReference type="ChEBI" id="CHEBI:57287"/>
        <dbReference type="ChEBI" id="CHEBI:57384"/>
        <dbReference type="ChEBI" id="CHEBI:58342"/>
        <dbReference type="ChEBI" id="CHEBI:90726"/>
    </reaction>
    <physiologicalReaction direction="left-to-right" evidence="10">
        <dbReference type="Rhea" id="RHEA:50253"/>
    </physiologicalReaction>
</comment>
<dbReference type="EC" id="2.3.1.-" evidence="10"/>
<keyword evidence="8 10" id="KW-0472">Membrane</keyword>
<comment type="subcellular location">
    <subcellularLocation>
        <location evidence="1">Membrane</location>
        <topology evidence="1">Multi-pass membrane protein</topology>
    </subcellularLocation>
</comment>
<dbReference type="STRING" id="1344416.A0A139AMU6"/>
<keyword evidence="7 10" id="KW-0443">Lipid metabolism</keyword>
<feature type="transmembrane region" description="Helical" evidence="10">
    <location>
        <begin position="269"/>
        <end position="292"/>
    </location>
</feature>
<evidence type="ECO:0000256" key="5">
    <source>
        <dbReference type="ARBA" id="ARBA00022832"/>
    </source>
</evidence>
<evidence type="ECO:0000256" key="6">
    <source>
        <dbReference type="ARBA" id="ARBA00022989"/>
    </source>
</evidence>
<evidence type="ECO:0000313" key="12">
    <source>
        <dbReference type="Proteomes" id="UP000070544"/>
    </source>
</evidence>
<organism evidence="11 12">
    <name type="scientific">Gonapodya prolifera (strain JEL478)</name>
    <name type="common">Monoblepharis prolifera</name>
    <dbReference type="NCBI Taxonomy" id="1344416"/>
    <lineage>
        <taxon>Eukaryota</taxon>
        <taxon>Fungi</taxon>
        <taxon>Fungi incertae sedis</taxon>
        <taxon>Chytridiomycota</taxon>
        <taxon>Chytridiomycota incertae sedis</taxon>
        <taxon>Monoblepharidomycetes</taxon>
        <taxon>Monoblepharidales</taxon>
        <taxon>Gonapodyaceae</taxon>
        <taxon>Gonapodya</taxon>
    </lineage>
</organism>
<evidence type="ECO:0000256" key="4">
    <source>
        <dbReference type="ARBA" id="ARBA00022692"/>
    </source>
</evidence>
<evidence type="ECO:0000256" key="8">
    <source>
        <dbReference type="ARBA" id="ARBA00023136"/>
    </source>
</evidence>
<dbReference type="GO" id="GO:0042761">
    <property type="term" value="P:very long-chain fatty acid biosynthetic process"/>
    <property type="evidence" value="ECO:0007669"/>
    <property type="project" value="TreeGrafter"/>
</dbReference>
<evidence type="ECO:0000256" key="3">
    <source>
        <dbReference type="ARBA" id="ARBA00022679"/>
    </source>
</evidence>
<keyword evidence="5 10" id="KW-0276">Fatty acid metabolism</keyword>
<keyword evidence="12" id="KW-1185">Reference proteome</keyword>
<feature type="transmembrane region" description="Helical" evidence="10">
    <location>
        <begin position="212"/>
        <end position="232"/>
    </location>
</feature>
<dbReference type="PROSITE" id="PS01188">
    <property type="entry name" value="ELO"/>
    <property type="match status" value="1"/>
</dbReference>
<comment type="similarity">
    <text evidence="10">Belongs to the ELO family.</text>
</comment>
<dbReference type="GO" id="GO:0009922">
    <property type="term" value="F:fatty acid elongase activity"/>
    <property type="evidence" value="ECO:0007669"/>
    <property type="project" value="InterPro"/>
</dbReference>
<evidence type="ECO:0000256" key="7">
    <source>
        <dbReference type="ARBA" id="ARBA00023098"/>
    </source>
</evidence>
<accession>A0A139AMU6</accession>
<dbReference type="GO" id="GO:0005789">
    <property type="term" value="C:endoplasmic reticulum membrane"/>
    <property type="evidence" value="ECO:0007669"/>
    <property type="project" value="TreeGrafter"/>
</dbReference>
<name>A0A139AMU6_GONPJ</name>
<dbReference type="GO" id="GO:0034626">
    <property type="term" value="P:fatty acid elongation, polyunsaturated fatty acid"/>
    <property type="evidence" value="ECO:0007669"/>
    <property type="project" value="TreeGrafter"/>
</dbReference>
<dbReference type="PANTHER" id="PTHR11157">
    <property type="entry name" value="FATTY ACID ACYL TRANSFERASE-RELATED"/>
    <property type="match status" value="1"/>
</dbReference>
<dbReference type="AlphaFoldDB" id="A0A139AMU6"/>
<feature type="transmembrane region" description="Helical" evidence="10">
    <location>
        <begin position="69"/>
        <end position="86"/>
    </location>
</feature>
<keyword evidence="9 10" id="KW-0275">Fatty acid biosynthesis</keyword>
<dbReference type="InterPro" id="IPR002076">
    <property type="entry name" value="ELO_fam"/>
</dbReference>
<dbReference type="OrthoDB" id="10259681at2759"/>
<dbReference type="Proteomes" id="UP000070544">
    <property type="component" value="Unassembled WGS sequence"/>
</dbReference>
<feature type="transmembrane region" description="Helical" evidence="10">
    <location>
        <begin position="107"/>
        <end position="127"/>
    </location>
</feature>
<gene>
    <name evidence="11" type="ORF">M427DRAFT_221646</name>
</gene>
<evidence type="ECO:0000256" key="9">
    <source>
        <dbReference type="ARBA" id="ARBA00023160"/>
    </source>
</evidence>
<feature type="transmembrane region" description="Helical" evidence="10">
    <location>
        <begin position="182"/>
        <end position="200"/>
    </location>
</feature>
<dbReference type="GO" id="GO:0034625">
    <property type="term" value="P:fatty acid elongation, monounsaturated fatty acid"/>
    <property type="evidence" value="ECO:0007669"/>
    <property type="project" value="TreeGrafter"/>
</dbReference>
<dbReference type="EMBL" id="KQ965743">
    <property type="protein sequence ID" value="KXS18081.1"/>
    <property type="molecule type" value="Genomic_DNA"/>
</dbReference>
<evidence type="ECO:0000313" key="11">
    <source>
        <dbReference type="EMBL" id="KXS18081.1"/>
    </source>
</evidence>
<keyword evidence="3 10" id="KW-0808">Transferase</keyword>
<keyword evidence="2 10" id="KW-0444">Lipid biosynthesis</keyword>
<keyword evidence="4 10" id="KW-0812">Transmembrane</keyword>
<proteinExistence type="inferred from homology"/>
<protein>
    <recommendedName>
        <fullName evidence="10">Elongation of fatty acids protein</fullName>
        <ecNumber evidence="10">2.3.1.-</ecNumber>
    </recommendedName>
</protein>
<dbReference type="GO" id="GO:0030148">
    <property type="term" value="P:sphingolipid biosynthetic process"/>
    <property type="evidence" value="ECO:0007669"/>
    <property type="project" value="TreeGrafter"/>
</dbReference>
<dbReference type="PANTHER" id="PTHR11157:SF126">
    <property type="entry name" value="ELONGATION OF VERY LONG CHAIN FATTY ACIDS PROTEIN"/>
    <property type="match status" value="1"/>
</dbReference>
<keyword evidence="6 10" id="KW-1133">Transmembrane helix</keyword>
<evidence type="ECO:0000256" key="2">
    <source>
        <dbReference type="ARBA" id="ARBA00022516"/>
    </source>
</evidence>
<dbReference type="InterPro" id="IPR030457">
    <property type="entry name" value="ELO_CS"/>
</dbReference>
<dbReference type="GO" id="GO:0019367">
    <property type="term" value="P:fatty acid elongation, saturated fatty acid"/>
    <property type="evidence" value="ECO:0007669"/>
    <property type="project" value="TreeGrafter"/>
</dbReference>
<evidence type="ECO:0000256" key="10">
    <source>
        <dbReference type="RuleBase" id="RU361115"/>
    </source>
</evidence>
<sequence length="308" mass="34457">MFDRDPIPGAIRAAVSFVGGIAAPVRNPLKKAIVGLAGRVAPQSTERVVLWLASIKSNHASAETPLMDIFDAVLIPVLYLAAVKVGNRLMRDRKPFSMKTFGMLHNLFSMALSLYLSVAIFYEAFWVHRHSLIGGNAVDESPSGARLAELFWVFYFSKLPEFNDTLIMVLKKSTRQITFLHTYHHASMILICWMGCWVAPGGDCLFNCLVNSFVHVIMYGYYFFSMVGVKQVSFIRPYITRLQIAQFSSILVREMCTLLSYALGRPTGFPIGIVVAETAYNLSMLALFLTFYRAAYTSKLSTGTKKDE</sequence>
<evidence type="ECO:0000256" key="1">
    <source>
        <dbReference type="ARBA" id="ARBA00004141"/>
    </source>
</evidence>
<dbReference type="Pfam" id="PF01151">
    <property type="entry name" value="ELO"/>
    <property type="match status" value="1"/>
</dbReference>